<evidence type="ECO:0000259" key="1">
    <source>
        <dbReference type="PROSITE" id="PS50181"/>
    </source>
</evidence>
<feature type="non-terminal residue" evidence="2">
    <location>
        <position position="448"/>
    </location>
</feature>
<dbReference type="PROSITE" id="PS50181">
    <property type="entry name" value="FBOX"/>
    <property type="match status" value="1"/>
</dbReference>
<keyword evidence="3" id="KW-1185">Reference proteome</keyword>
<evidence type="ECO:0000313" key="3">
    <source>
        <dbReference type="Proteomes" id="UP000258309"/>
    </source>
</evidence>
<comment type="caution">
    <text evidence="2">The sequence shown here is derived from an EMBL/GenBank/DDBJ whole genome shotgun (WGS) entry which is preliminary data.</text>
</comment>
<feature type="domain" description="F-box" evidence="1">
    <location>
        <begin position="1"/>
        <end position="47"/>
    </location>
</feature>
<protein>
    <recommendedName>
        <fullName evidence="1">F-box domain-containing protein</fullName>
    </recommendedName>
</protein>
<proteinExistence type="predicted"/>
<dbReference type="Proteomes" id="UP000258309">
    <property type="component" value="Unassembled WGS sequence"/>
</dbReference>
<dbReference type="EMBL" id="NCSJ02000001">
    <property type="protein sequence ID" value="RFU36265.1"/>
    <property type="molecule type" value="Genomic_DNA"/>
</dbReference>
<dbReference type="OMA" id="GVHLHEG"/>
<organism evidence="2 3">
    <name type="scientific">Scytalidium lignicola</name>
    <name type="common">Hyphomycete</name>
    <dbReference type="NCBI Taxonomy" id="5539"/>
    <lineage>
        <taxon>Eukaryota</taxon>
        <taxon>Fungi</taxon>
        <taxon>Dikarya</taxon>
        <taxon>Ascomycota</taxon>
        <taxon>Pezizomycotina</taxon>
        <taxon>Leotiomycetes</taxon>
        <taxon>Leotiomycetes incertae sedis</taxon>
        <taxon>Scytalidium</taxon>
    </lineage>
</organism>
<name>A0A3E2HSC0_SCYLI</name>
<gene>
    <name evidence="2" type="ORF">B7463_g129</name>
</gene>
<dbReference type="OrthoDB" id="5224238at2759"/>
<reference evidence="2 3" key="1">
    <citation type="submission" date="2018-05" db="EMBL/GenBank/DDBJ databases">
        <title>Draft genome sequence of Scytalidium lignicola DSM 105466, a ubiquitous saprotrophic fungus.</title>
        <authorList>
            <person name="Buettner E."/>
            <person name="Gebauer A.M."/>
            <person name="Hofrichter M."/>
            <person name="Liers C."/>
            <person name="Kellner H."/>
        </authorList>
    </citation>
    <scope>NUCLEOTIDE SEQUENCE [LARGE SCALE GENOMIC DNA]</scope>
    <source>
        <strain evidence="2 3">DSM 105466</strain>
    </source>
</reference>
<accession>A0A3E2HSC0</accession>
<dbReference type="InterPro" id="IPR001810">
    <property type="entry name" value="F-box_dom"/>
</dbReference>
<sequence length="448" mass="50417">MDQLPIELRRQILAHLDLPSIKSFRITSHANAIIGEDYLLTPTFNTLLHRDDFSRLLYLSQCPKYSYRITTLNINFAELNEFHARHNAYFLQFMRVPEDREQLRDETWSTYFKMKTQKEEFARNVCDPGLLKGAFSKLENLRSIAVTLAACPFPSELLQQVWRIPSSRALHRVLNTERFTSILSALASTSPILPITSISHDRLPFEFFAQGMSLLSSIIDPVFRGLKKLSLSLDYSEMPNNGHREQAFSALARCLRCASGLEVLNLSILGRAKTDISPLIRDFVYGSAAADSVEILDLVDAAIKESSLEQCEPDDQPPTTYDLVQGNSDANRDCPLPHLRSLTLSSISTTSSLLTSFILLFSSTLERLEIGTIGVIAPHQPPNGGIVLTEGSFKSLFNAIRREATALEPEDEWRGFWLGGDLVAEESGEMWKLDQRILQSDLETIYKG</sequence>
<dbReference type="AlphaFoldDB" id="A0A3E2HSC0"/>
<evidence type="ECO:0000313" key="2">
    <source>
        <dbReference type="EMBL" id="RFU36265.1"/>
    </source>
</evidence>
<feature type="non-terminal residue" evidence="2">
    <location>
        <position position="1"/>
    </location>
</feature>